<dbReference type="RefSeq" id="WP_379099589.1">
    <property type="nucleotide sequence ID" value="NZ_JBHUGZ010000010.1"/>
</dbReference>
<dbReference type="PROSITE" id="PS50082">
    <property type="entry name" value="WD_REPEATS_2"/>
    <property type="match status" value="6"/>
</dbReference>
<dbReference type="PRINTS" id="PR00320">
    <property type="entry name" value="GPROTEINBRPT"/>
</dbReference>
<feature type="repeat" description="WD" evidence="3">
    <location>
        <begin position="409"/>
        <end position="450"/>
    </location>
</feature>
<evidence type="ECO:0000256" key="3">
    <source>
        <dbReference type="PROSITE-ProRule" id="PRU00221"/>
    </source>
</evidence>
<dbReference type="InterPro" id="IPR015943">
    <property type="entry name" value="WD40/YVTN_repeat-like_dom_sf"/>
</dbReference>
<evidence type="ECO:0000256" key="1">
    <source>
        <dbReference type="ARBA" id="ARBA00022574"/>
    </source>
</evidence>
<feature type="repeat" description="WD" evidence="3">
    <location>
        <begin position="240"/>
        <end position="281"/>
    </location>
</feature>
<dbReference type="InterPro" id="IPR001680">
    <property type="entry name" value="WD40_rpt"/>
</dbReference>
<keyword evidence="2" id="KW-0677">Repeat</keyword>
<organism evidence="6 7">
    <name type="scientific">Mesorhizobium newzealandense</name>
    <dbReference type="NCBI Taxonomy" id="1300302"/>
    <lineage>
        <taxon>Bacteria</taxon>
        <taxon>Pseudomonadati</taxon>
        <taxon>Pseudomonadota</taxon>
        <taxon>Alphaproteobacteria</taxon>
        <taxon>Hyphomicrobiales</taxon>
        <taxon>Phyllobacteriaceae</taxon>
        <taxon>Mesorhizobium</taxon>
    </lineage>
</organism>
<dbReference type="PANTHER" id="PTHR22847:SF637">
    <property type="entry name" value="WD REPEAT DOMAIN 5B"/>
    <property type="match status" value="1"/>
</dbReference>
<proteinExistence type="predicted"/>
<protein>
    <submittedName>
        <fullName evidence="6">WD40 repeat domain-containing protein</fullName>
    </submittedName>
</protein>
<keyword evidence="5" id="KW-0812">Transmembrane</keyword>
<feature type="region of interest" description="Disordered" evidence="4">
    <location>
        <begin position="120"/>
        <end position="240"/>
    </location>
</feature>
<feature type="repeat" description="WD" evidence="3">
    <location>
        <begin position="367"/>
        <end position="408"/>
    </location>
</feature>
<feature type="repeat" description="WD" evidence="3">
    <location>
        <begin position="493"/>
        <end position="523"/>
    </location>
</feature>
<reference evidence="7" key="1">
    <citation type="journal article" date="2019" name="Int. J. Syst. Evol. Microbiol.">
        <title>The Global Catalogue of Microorganisms (GCM) 10K type strain sequencing project: providing services to taxonomists for standard genome sequencing and annotation.</title>
        <authorList>
            <consortium name="The Broad Institute Genomics Platform"/>
            <consortium name="The Broad Institute Genome Sequencing Center for Infectious Disease"/>
            <person name="Wu L."/>
            <person name="Ma J."/>
        </authorList>
    </citation>
    <scope>NUCLEOTIDE SEQUENCE [LARGE SCALE GENOMIC DNA]</scope>
    <source>
        <strain evidence="7">CGMCC 1.16225</strain>
    </source>
</reference>
<dbReference type="InterPro" id="IPR011047">
    <property type="entry name" value="Quinoprotein_ADH-like_sf"/>
</dbReference>
<dbReference type="InterPro" id="IPR019775">
    <property type="entry name" value="WD40_repeat_CS"/>
</dbReference>
<sequence>MNRVVDRRIAFILLVVAVVCAWRAWLAPGDAVVVWRGVSSFAGDPATLRLAGLLVGALACLIGAVLFWAGLLPGRPAHATWAPLFGRAADVQDTGRPGLRKAFLVLPLVVVAALAVDRFGPGRTHEGGEVASQPSEPKPGEPQPNEPKPGEPKGQDVASAPPAPEPVTPPAAAPPAPPAVAPAAPPPEVANPPAAPATPPAPVPPTPPTPVAPTPPEVAVIPPPTVAPLPPPAPALPTQPEGHRDAVVWLAVAPDGHTIMSASTDHTIKLWDIAGKQLIRTLGAHKDMARTALFMPDGVSALTAGDDGEIVQRKLSDGAVLHVYSAGENGGVNKLAISPDGKRAVTGHETGNVIVWDLEKGTVLHVMSGHDWSVSAVAVSPDGTRAVSGSIDGTLKLWDIDSGRQLRSWHGHEQGTYGAVFTADGHHLITGSGDYTIKLWDLDSGREVRRFEGHEGTVYTLALSADGKRLVSGSLDGTARLWDIETGSQIAMFDSQTGPIYAVAFAADGTVLTGGYDRTIRDWPAAGGDGVVLFAGAPG</sequence>
<accession>A0ABW4UEK7</accession>
<dbReference type="Proteomes" id="UP001597405">
    <property type="component" value="Unassembled WGS sequence"/>
</dbReference>
<name>A0ABW4UEK7_9HYPH</name>
<dbReference type="PROSITE" id="PS00678">
    <property type="entry name" value="WD_REPEATS_1"/>
    <property type="match status" value="4"/>
</dbReference>
<gene>
    <name evidence="6" type="ORF">ACFSOZ_15645</name>
</gene>
<dbReference type="Gene3D" id="2.130.10.10">
    <property type="entry name" value="YVTN repeat-like/Quinoprotein amine dehydrogenase"/>
    <property type="match status" value="2"/>
</dbReference>
<feature type="compositionally biased region" description="Pro residues" evidence="4">
    <location>
        <begin position="161"/>
        <end position="237"/>
    </location>
</feature>
<comment type="caution">
    <text evidence="6">The sequence shown here is derived from an EMBL/GenBank/DDBJ whole genome shotgun (WGS) entry which is preliminary data.</text>
</comment>
<dbReference type="Pfam" id="PF00400">
    <property type="entry name" value="WD40"/>
    <property type="match status" value="6"/>
</dbReference>
<dbReference type="PANTHER" id="PTHR22847">
    <property type="entry name" value="WD40 REPEAT PROTEIN"/>
    <property type="match status" value="1"/>
</dbReference>
<evidence type="ECO:0000256" key="2">
    <source>
        <dbReference type="ARBA" id="ARBA00022737"/>
    </source>
</evidence>
<evidence type="ECO:0000256" key="5">
    <source>
        <dbReference type="SAM" id="Phobius"/>
    </source>
</evidence>
<keyword evidence="5" id="KW-0472">Membrane</keyword>
<keyword evidence="5" id="KW-1133">Transmembrane helix</keyword>
<evidence type="ECO:0000256" key="4">
    <source>
        <dbReference type="SAM" id="MobiDB-lite"/>
    </source>
</evidence>
<feature type="transmembrane region" description="Helical" evidence="5">
    <location>
        <begin position="102"/>
        <end position="120"/>
    </location>
</feature>
<dbReference type="InterPro" id="IPR020472">
    <property type="entry name" value="WD40_PAC1"/>
</dbReference>
<feature type="repeat" description="WD" evidence="3">
    <location>
        <begin position="325"/>
        <end position="366"/>
    </location>
</feature>
<keyword evidence="1 3" id="KW-0853">WD repeat</keyword>
<dbReference type="SUPFAM" id="SSF50998">
    <property type="entry name" value="Quinoprotein alcohol dehydrogenase-like"/>
    <property type="match status" value="1"/>
</dbReference>
<feature type="repeat" description="WD" evidence="3">
    <location>
        <begin position="451"/>
        <end position="492"/>
    </location>
</feature>
<dbReference type="SMART" id="SM00320">
    <property type="entry name" value="WD40"/>
    <property type="match status" value="7"/>
</dbReference>
<feature type="compositionally biased region" description="Pro residues" evidence="4">
    <location>
        <begin position="136"/>
        <end position="147"/>
    </location>
</feature>
<dbReference type="EMBL" id="JBHUGZ010000010">
    <property type="protein sequence ID" value="MFD1984089.1"/>
    <property type="molecule type" value="Genomic_DNA"/>
</dbReference>
<dbReference type="PROSITE" id="PS50294">
    <property type="entry name" value="WD_REPEATS_REGION"/>
    <property type="match status" value="4"/>
</dbReference>
<dbReference type="CDD" id="cd00200">
    <property type="entry name" value="WD40"/>
    <property type="match status" value="1"/>
</dbReference>
<keyword evidence="7" id="KW-1185">Reference proteome</keyword>
<feature type="transmembrane region" description="Helical" evidence="5">
    <location>
        <begin position="50"/>
        <end position="71"/>
    </location>
</feature>
<evidence type="ECO:0000313" key="6">
    <source>
        <dbReference type="EMBL" id="MFD1984089.1"/>
    </source>
</evidence>
<evidence type="ECO:0000313" key="7">
    <source>
        <dbReference type="Proteomes" id="UP001597405"/>
    </source>
</evidence>